<evidence type="ECO:0000259" key="2">
    <source>
        <dbReference type="Pfam" id="PF02541"/>
    </source>
</evidence>
<dbReference type="Pfam" id="PF02541">
    <property type="entry name" value="Ppx-GppA"/>
    <property type="match status" value="1"/>
</dbReference>
<dbReference type="KEGG" id="toc:Toce_0110"/>
<keyword evidence="4" id="KW-1185">Reference proteome</keyword>
<dbReference type="Proteomes" id="UP000000272">
    <property type="component" value="Chromosome"/>
</dbReference>
<dbReference type="HOGENOM" id="CLU_025908_1_2_9"/>
<dbReference type="GO" id="GO:0016462">
    <property type="term" value="F:pyrophosphatase activity"/>
    <property type="evidence" value="ECO:0007669"/>
    <property type="project" value="TreeGrafter"/>
</dbReference>
<proteinExistence type="inferred from homology"/>
<evidence type="ECO:0000256" key="1">
    <source>
        <dbReference type="ARBA" id="ARBA00007125"/>
    </source>
</evidence>
<feature type="domain" description="Ppx/GppA phosphatase N-terminal" evidence="2">
    <location>
        <begin position="16"/>
        <end position="301"/>
    </location>
</feature>
<comment type="similarity">
    <text evidence="1">Belongs to the GppA/Ppx family.</text>
</comment>
<gene>
    <name evidence="3" type="ordered locus">Toce_0110</name>
</gene>
<organism evidence="3 4">
    <name type="scientific">Thermosediminibacter oceani (strain ATCC BAA-1034 / DSM 16646 / JW/IW-1228P)</name>
    <dbReference type="NCBI Taxonomy" id="555079"/>
    <lineage>
        <taxon>Bacteria</taxon>
        <taxon>Bacillati</taxon>
        <taxon>Bacillota</taxon>
        <taxon>Clostridia</taxon>
        <taxon>Thermosediminibacterales</taxon>
        <taxon>Thermosediminibacteraceae</taxon>
        <taxon>Thermosediminibacter</taxon>
    </lineage>
</organism>
<evidence type="ECO:0000313" key="3">
    <source>
        <dbReference type="EMBL" id="ADL06901.1"/>
    </source>
</evidence>
<sequence length="303" mass="32367">MKAAVIDLGSNSVRLLVAEVGGGKVTPVLKDLVTTRLGEGVADKGMLSQKSMDSTLEAVIEFKKRALSAGCERITAIATSAVREAKNGWEFMELIKQRAGIEVRILSGREEGELSFLGAKEGLGLKERALVIDIGGGSTELAFGCEKVQLSVSLPMGAVRWTRSFLKSDPPEAKEITALREEARSLLSDFKNRFESMKSPGGVTAVGVGGTLTSLAAISLELKEYHWSKVHGCVLALKAMEEIAGRLCRLPSPKRKEIAGLAADRADIIPAGALIALEIMRFLELGSITVSESDLMEGILLTN</sequence>
<evidence type="ECO:0000313" key="4">
    <source>
        <dbReference type="Proteomes" id="UP000000272"/>
    </source>
</evidence>
<dbReference type="InterPro" id="IPR050273">
    <property type="entry name" value="GppA/Ppx_hydrolase"/>
</dbReference>
<dbReference type="InterPro" id="IPR003695">
    <property type="entry name" value="Ppx_GppA_N"/>
</dbReference>
<dbReference type="Gene3D" id="3.30.420.150">
    <property type="entry name" value="Exopolyphosphatase. Domain 2"/>
    <property type="match status" value="1"/>
</dbReference>
<dbReference type="CDD" id="cd24054">
    <property type="entry name" value="ASKHA_NBD_AaPPX-GppA_MtPPX2-like"/>
    <property type="match status" value="1"/>
</dbReference>
<accession>D9RZK3</accession>
<protein>
    <submittedName>
        <fullName evidence="3">Ppx/GppA phosphatase</fullName>
    </submittedName>
</protein>
<dbReference type="Gene3D" id="3.30.420.40">
    <property type="match status" value="1"/>
</dbReference>
<dbReference type="RefSeq" id="WP_013274953.1">
    <property type="nucleotide sequence ID" value="NC_014377.1"/>
</dbReference>
<reference evidence="3 4" key="1">
    <citation type="journal article" date="2010" name="Stand. Genomic Sci.">
        <title>Complete genome sequence of Thermosediminibacter oceani type strain (JW/IW-1228P).</title>
        <authorList>
            <person name="Pitluck S."/>
            <person name="Yasawong M."/>
            <person name="Munk C."/>
            <person name="Nolan M."/>
            <person name="Lapidus A."/>
            <person name="Lucas S."/>
            <person name="Glavina Del Rio T."/>
            <person name="Tice H."/>
            <person name="Cheng J.F."/>
            <person name="Bruce D."/>
            <person name="Detter C."/>
            <person name="Tapia R."/>
            <person name="Han C."/>
            <person name="Goodwin L."/>
            <person name="Liolios K."/>
            <person name="Ivanova N."/>
            <person name="Mavromatis K."/>
            <person name="Mikhailova N."/>
            <person name="Pati A."/>
            <person name="Chen A."/>
            <person name="Palaniappan K."/>
            <person name="Land M."/>
            <person name="Hauser L."/>
            <person name="Chang Y.J."/>
            <person name="Jeffries C.D."/>
            <person name="Rohde M."/>
            <person name="Spring S."/>
            <person name="Sikorski J."/>
            <person name="Goker M."/>
            <person name="Woyke T."/>
            <person name="Bristow J."/>
            <person name="Eisen J.A."/>
            <person name="Markowitz V."/>
            <person name="Hugenholtz P."/>
            <person name="Kyrpides N.C."/>
            <person name="Klenk H.P."/>
        </authorList>
    </citation>
    <scope>NUCLEOTIDE SEQUENCE [LARGE SCALE GENOMIC DNA]</scope>
    <source>
        <strain evidence="4">ATCC BAA-1034 / DSM 16646 / JW/IW-1228P</strain>
    </source>
</reference>
<dbReference type="eggNOG" id="COG0248">
    <property type="taxonomic scope" value="Bacteria"/>
</dbReference>
<dbReference type="SUPFAM" id="SSF53067">
    <property type="entry name" value="Actin-like ATPase domain"/>
    <property type="match status" value="2"/>
</dbReference>
<dbReference type="PANTHER" id="PTHR30005">
    <property type="entry name" value="EXOPOLYPHOSPHATASE"/>
    <property type="match status" value="1"/>
</dbReference>
<dbReference type="AlphaFoldDB" id="D9RZK3"/>
<name>D9RZK3_THEOJ</name>
<dbReference type="STRING" id="555079.Toce_0110"/>
<dbReference type="InterPro" id="IPR043129">
    <property type="entry name" value="ATPase_NBD"/>
</dbReference>
<dbReference type="PANTHER" id="PTHR30005:SF0">
    <property type="entry name" value="RETROGRADE REGULATION PROTEIN 2"/>
    <property type="match status" value="1"/>
</dbReference>
<dbReference type="OrthoDB" id="9807195at2"/>
<dbReference type="EMBL" id="CP002131">
    <property type="protein sequence ID" value="ADL06901.1"/>
    <property type="molecule type" value="Genomic_DNA"/>
</dbReference>